<dbReference type="Gene3D" id="3.40.50.410">
    <property type="entry name" value="von Willebrand factor, type A domain"/>
    <property type="match status" value="1"/>
</dbReference>
<keyword evidence="10" id="KW-1185">Reference proteome</keyword>
<dbReference type="PROSITE" id="PS50234">
    <property type="entry name" value="VWFA"/>
    <property type="match status" value="1"/>
</dbReference>
<evidence type="ECO:0000256" key="3">
    <source>
        <dbReference type="ARBA" id="ARBA00022530"/>
    </source>
</evidence>
<feature type="chain" id="PRO_5017200496" description="VWFA domain-containing protein" evidence="7">
    <location>
        <begin position="18"/>
        <end position="260"/>
    </location>
</feature>
<evidence type="ECO:0000256" key="4">
    <source>
        <dbReference type="ARBA" id="ARBA00022737"/>
    </source>
</evidence>
<evidence type="ECO:0000256" key="6">
    <source>
        <dbReference type="SAM" id="MobiDB-lite"/>
    </source>
</evidence>
<dbReference type="PANTHER" id="PTHR24020:SF29">
    <property type="entry name" value="COLLAGEN ALPHA-2(VI) CHAIN"/>
    <property type="match status" value="1"/>
</dbReference>
<feature type="region of interest" description="Disordered" evidence="6">
    <location>
        <begin position="231"/>
        <end position="252"/>
    </location>
</feature>
<dbReference type="SUPFAM" id="SSF53300">
    <property type="entry name" value="vWA-like"/>
    <property type="match status" value="1"/>
</dbReference>
<name>A0A3B4B2M2_9GOBI</name>
<reference evidence="9" key="2">
    <citation type="submission" date="2025-09" db="UniProtKB">
        <authorList>
            <consortium name="Ensembl"/>
        </authorList>
    </citation>
    <scope>IDENTIFICATION</scope>
</reference>
<keyword evidence="3" id="KW-0272">Extracellular matrix</keyword>
<accession>A0A3B4B2M2</accession>
<dbReference type="GO" id="GO:0007155">
    <property type="term" value="P:cell adhesion"/>
    <property type="evidence" value="ECO:0007669"/>
    <property type="project" value="UniProtKB-KW"/>
</dbReference>
<feature type="signal peptide" evidence="7">
    <location>
        <begin position="1"/>
        <end position="17"/>
    </location>
</feature>
<dbReference type="PANTHER" id="PTHR24020">
    <property type="entry name" value="COLLAGEN ALPHA"/>
    <property type="match status" value="1"/>
</dbReference>
<evidence type="ECO:0000256" key="2">
    <source>
        <dbReference type="ARBA" id="ARBA00022525"/>
    </source>
</evidence>
<evidence type="ECO:0000256" key="7">
    <source>
        <dbReference type="SAM" id="SignalP"/>
    </source>
</evidence>
<dbReference type="FunFam" id="3.40.50.410:FF:000026">
    <property type="entry name" value="Collagen, type VI, alpha 1"/>
    <property type="match status" value="1"/>
</dbReference>
<organism evidence="9 10">
    <name type="scientific">Periophthalmus magnuspinnatus</name>
    <dbReference type="NCBI Taxonomy" id="409849"/>
    <lineage>
        <taxon>Eukaryota</taxon>
        <taxon>Metazoa</taxon>
        <taxon>Chordata</taxon>
        <taxon>Craniata</taxon>
        <taxon>Vertebrata</taxon>
        <taxon>Euteleostomi</taxon>
        <taxon>Actinopterygii</taxon>
        <taxon>Neopterygii</taxon>
        <taxon>Teleostei</taxon>
        <taxon>Neoteleostei</taxon>
        <taxon>Acanthomorphata</taxon>
        <taxon>Gobiaria</taxon>
        <taxon>Gobiiformes</taxon>
        <taxon>Gobioidei</taxon>
        <taxon>Gobiidae</taxon>
        <taxon>Oxudercinae</taxon>
        <taxon>Periophthalmus</taxon>
    </lineage>
</organism>
<evidence type="ECO:0000259" key="8">
    <source>
        <dbReference type="PROSITE" id="PS50234"/>
    </source>
</evidence>
<dbReference type="InterPro" id="IPR050525">
    <property type="entry name" value="ECM_Assembly_Org"/>
</dbReference>
<sequence length="260" mass="28728">MALSGTLLLCLLQAAASQLVPRGPRPIPEIDCPIRVYFTIDTSETIALQESPPGQLFESIREFTKIFAQRLDEENYRGQIRITWTIGGLHYSQTQEVFSAFTTKTNFIRSLSRINYLGKGTYTDCALKNMTYHMTQQYHDTKVVRFSVVITDGHVTGNPCGGIKVMADKAREEGIQIFSVAASRVIDELGMREIASSPTDVYRDDFIAVDIVNGRPTIMTSTIDQIIKTMGNVGDPGDPGPRGEPGPQGPIVGARLQYHV</sequence>
<evidence type="ECO:0000313" key="9">
    <source>
        <dbReference type="Ensembl" id="ENSPMGP00000023653.1"/>
    </source>
</evidence>
<proteinExistence type="predicted"/>
<dbReference type="GO" id="GO:0005615">
    <property type="term" value="C:extracellular space"/>
    <property type="evidence" value="ECO:0007669"/>
    <property type="project" value="TreeGrafter"/>
</dbReference>
<protein>
    <recommendedName>
        <fullName evidence="8">VWFA domain-containing protein</fullName>
    </recommendedName>
</protein>
<evidence type="ECO:0000256" key="1">
    <source>
        <dbReference type="ARBA" id="ARBA00004498"/>
    </source>
</evidence>
<dbReference type="Pfam" id="PF00092">
    <property type="entry name" value="VWA"/>
    <property type="match status" value="1"/>
</dbReference>
<evidence type="ECO:0000256" key="5">
    <source>
        <dbReference type="ARBA" id="ARBA00022889"/>
    </source>
</evidence>
<dbReference type="InterPro" id="IPR036465">
    <property type="entry name" value="vWFA_dom_sf"/>
</dbReference>
<evidence type="ECO:0000313" key="10">
    <source>
        <dbReference type="Proteomes" id="UP000261520"/>
    </source>
</evidence>
<dbReference type="AlphaFoldDB" id="A0A3B4B2M2"/>
<keyword evidence="7" id="KW-0732">Signal</keyword>
<keyword evidence="2" id="KW-0964">Secreted</keyword>
<feature type="domain" description="VWFA" evidence="8">
    <location>
        <begin position="35"/>
        <end position="226"/>
    </location>
</feature>
<feature type="compositionally biased region" description="Pro residues" evidence="6">
    <location>
        <begin position="238"/>
        <end position="248"/>
    </location>
</feature>
<reference evidence="9" key="1">
    <citation type="submission" date="2025-08" db="UniProtKB">
        <authorList>
            <consortium name="Ensembl"/>
        </authorList>
    </citation>
    <scope>IDENTIFICATION</scope>
</reference>
<keyword evidence="4" id="KW-0677">Repeat</keyword>
<dbReference type="Ensembl" id="ENSPMGT00000025200.1">
    <property type="protein sequence ID" value="ENSPMGP00000023653.1"/>
    <property type="gene ID" value="ENSPMGG00000019109.1"/>
</dbReference>
<dbReference type="STRING" id="409849.ENSPMGP00000023653"/>
<comment type="subcellular location">
    <subcellularLocation>
        <location evidence="1">Secreted</location>
        <location evidence="1">Extracellular space</location>
        <location evidence="1">Extracellular matrix</location>
    </subcellularLocation>
</comment>
<dbReference type="InterPro" id="IPR002035">
    <property type="entry name" value="VWF_A"/>
</dbReference>
<dbReference type="Proteomes" id="UP000261520">
    <property type="component" value="Unplaced"/>
</dbReference>
<keyword evidence="5" id="KW-0130">Cell adhesion</keyword>
<dbReference type="SMART" id="SM00327">
    <property type="entry name" value="VWA"/>
    <property type="match status" value="1"/>
</dbReference>